<evidence type="ECO:0000313" key="2">
    <source>
        <dbReference type="EMBL" id="RZR73754.1"/>
    </source>
</evidence>
<evidence type="ECO:0000256" key="1">
    <source>
        <dbReference type="SAM" id="MobiDB-lite"/>
    </source>
</evidence>
<accession>A0A445MHJ0</accession>
<protein>
    <submittedName>
        <fullName evidence="2">Uncharacterized protein</fullName>
    </submittedName>
</protein>
<feature type="compositionally biased region" description="Polar residues" evidence="1">
    <location>
        <begin position="255"/>
        <end position="264"/>
    </location>
</feature>
<sequence>MKMWTTFLEPLLGVPSRNQLAEDAEDVKPKSRVVKANLSVVGESNGSPGADYAGASKQSNGDENIPSEQAALCRTRSANGDTTVTENGFHDVDQTTCHGENLCNNPLQGRVQGGAPMADEVSGITVQNVSAERMPDTTSVAGRAEQCHNRTNREIVTGLSSYHWCNKGHRPSEGSASLNNLKVEREEGELSPNGDFEEDNFVAFEDAAVNVTPKGKDSSSSRQYQVRPGEVEASCGEVAGENEADADDEGEESAQRSTEVSGNASEAGEDVSGSESGDGEECSHEDNEEEEDDAGNDDQDAKAESEGEAEGEITSLPFSERILHTVKPLARHVPAALHDKEDKSSRIFYGNDSFYVLFRLHQVRPLMEYGHEKPEVTAVTIDPSFSAYLYGDFLSSVPDKIGAEGVFLGSNPFLLRSIPYCLDRRPRDSSLFPGFFPLRSFSATRSDKELKSVLLGFDRKMEPMDIVGKSKEDVSLPKCEFFVLMDDPLVFDS</sequence>
<dbReference type="EMBL" id="KV876010">
    <property type="protein sequence ID" value="RZR73754.1"/>
    <property type="molecule type" value="Genomic_DNA"/>
</dbReference>
<dbReference type="Proteomes" id="UP000290560">
    <property type="component" value="Unassembled WGS sequence"/>
</dbReference>
<name>A0A445MHJ0_ENSVE</name>
<proteinExistence type="predicted"/>
<reference evidence="2" key="1">
    <citation type="journal article" date="2018" name="Data Brief">
        <title>Genome sequence data from 17 accessions of Ensete ventricosum, a staple food crop for millions in Ethiopia.</title>
        <authorList>
            <person name="Yemataw Z."/>
            <person name="Muzemil S."/>
            <person name="Ambachew D."/>
            <person name="Tripathi L."/>
            <person name="Tesfaye K."/>
            <person name="Chala A."/>
            <person name="Farbos A."/>
            <person name="O'Neill P."/>
            <person name="Moore K."/>
            <person name="Grant M."/>
            <person name="Studholme D.J."/>
        </authorList>
    </citation>
    <scope>NUCLEOTIDE SEQUENCE [LARGE SCALE GENOMIC DNA]</scope>
    <source>
        <tissue evidence="2">Leaf</tissue>
    </source>
</reference>
<feature type="compositionally biased region" description="Acidic residues" evidence="1">
    <location>
        <begin position="286"/>
        <end position="298"/>
    </location>
</feature>
<feature type="region of interest" description="Disordered" evidence="1">
    <location>
        <begin position="211"/>
        <end position="317"/>
    </location>
</feature>
<feature type="compositionally biased region" description="Acidic residues" evidence="1">
    <location>
        <begin position="240"/>
        <end position="252"/>
    </location>
</feature>
<gene>
    <name evidence="2" type="ORF">BHM03_00027937</name>
</gene>
<organism evidence="2">
    <name type="scientific">Ensete ventricosum</name>
    <name type="common">Abyssinian banana</name>
    <name type="synonym">Musa ensete</name>
    <dbReference type="NCBI Taxonomy" id="4639"/>
    <lineage>
        <taxon>Eukaryota</taxon>
        <taxon>Viridiplantae</taxon>
        <taxon>Streptophyta</taxon>
        <taxon>Embryophyta</taxon>
        <taxon>Tracheophyta</taxon>
        <taxon>Spermatophyta</taxon>
        <taxon>Magnoliopsida</taxon>
        <taxon>Liliopsida</taxon>
        <taxon>Zingiberales</taxon>
        <taxon>Musaceae</taxon>
        <taxon>Ensete</taxon>
    </lineage>
</organism>
<feature type="region of interest" description="Disordered" evidence="1">
    <location>
        <begin position="39"/>
        <end position="64"/>
    </location>
</feature>
<dbReference type="AlphaFoldDB" id="A0A445MHJ0"/>